<organism evidence="1 2">
    <name type="scientific">Arachis hypogaea</name>
    <name type="common">Peanut</name>
    <dbReference type="NCBI Taxonomy" id="3818"/>
    <lineage>
        <taxon>Eukaryota</taxon>
        <taxon>Viridiplantae</taxon>
        <taxon>Streptophyta</taxon>
        <taxon>Embryophyta</taxon>
        <taxon>Tracheophyta</taxon>
        <taxon>Spermatophyta</taxon>
        <taxon>Magnoliopsida</taxon>
        <taxon>eudicotyledons</taxon>
        <taxon>Gunneridae</taxon>
        <taxon>Pentapetalae</taxon>
        <taxon>rosids</taxon>
        <taxon>fabids</taxon>
        <taxon>Fabales</taxon>
        <taxon>Fabaceae</taxon>
        <taxon>Papilionoideae</taxon>
        <taxon>50 kb inversion clade</taxon>
        <taxon>dalbergioids sensu lato</taxon>
        <taxon>Dalbergieae</taxon>
        <taxon>Pterocarpus clade</taxon>
        <taxon>Arachis</taxon>
    </lineage>
</organism>
<dbReference type="EMBL" id="SDMP01000010">
    <property type="protein sequence ID" value="RYR32918.1"/>
    <property type="molecule type" value="Genomic_DNA"/>
</dbReference>
<protein>
    <submittedName>
        <fullName evidence="1">Uncharacterized protein</fullName>
    </submittedName>
</protein>
<evidence type="ECO:0000313" key="2">
    <source>
        <dbReference type="Proteomes" id="UP000289738"/>
    </source>
</evidence>
<keyword evidence="2" id="KW-1185">Reference proteome</keyword>
<evidence type="ECO:0000313" key="1">
    <source>
        <dbReference type="EMBL" id="RYR32918.1"/>
    </source>
</evidence>
<sequence length="204" mass="23965">MASAYDYMVCSTSYSRTKQEYNKNYQRLKEMGEEYTQWCDEISVQRWVLAFDRDHHWGHMTTNLSTFYQLNELFTRKSTEAHERVHNGFTYSEFATKRVEESFRRAGNIVVNDSTGAMRCLRFAKCKMVPFTLLTLHNNTVIVDISRSSDFHVATSLHVALTNVLIGKYMCMTCTRCLKFARFTKASLSRWVAHPHGLRMKERR</sequence>
<proteinExistence type="predicted"/>
<comment type="caution">
    <text evidence="1">The sequence shown here is derived from an EMBL/GenBank/DDBJ whole genome shotgun (WGS) entry which is preliminary data.</text>
</comment>
<name>A0A445B2M9_ARAHY</name>
<dbReference type="AlphaFoldDB" id="A0A445B2M9"/>
<reference evidence="1 2" key="1">
    <citation type="submission" date="2019-01" db="EMBL/GenBank/DDBJ databases">
        <title>Sequencing of cultivated peanut Arachis hypogaea provides insights into genome evolution and oil improvement.</title>
        <authorList>
            <person name="Chen X."/>
        </authorList>
    </citation>
    <scope>NUCLEOTIDE SEQUENCE [LARGE SCALE GENOMIC DNA]</scope>
    <source>
        <strain evidence="2">cv. Fuhuasheng</strain>
        <tissue evidence="1">Leaves</tissue>
    </source>
</reference>
<dbReference type="Proteomes" id="UP000289738">
    <property type="component" value="Chromosome A10"/>
</dbReference>
<gene>
    <name evidence="1" type="ORF">Ahy_A10g047443</name>
</gene>
<accession>A0A445B2M9</accession>